<name>A0A4U5N6U7_STECR</name>
<evidence type="ECO:0000313" key="2">
    <source>
        <dbReference type="Proteomes" id="UP000298663"/>
    </source>
</evidence>
<gene>
    <name evidence="1" type="ORF">L596_018996</name>
</gene>
<dbReference type="Proteomes" id="UP000298663">
    <property type="component" value="Unassembled WGS sequence"/>
</dbReference>
<comment type="caution">
    <text evidence="1">The sequence shown here is derived from an EMBL/GenBank/DDBJ whole genome shotgun (WGS) entry which is preliminary data.</text>
</comment>
<reference evidence="1 2" key="2">
    <citation type="journal article" date="2019" name="G3 (Bethesda)">
        <title>Hybrid Assembly of the Genome of the Entomopathogenic Nematode Steinernema carpocapsae Identifies the X-Chromosome.</title>
        <authorList>
            <person name="Serra L."/>
            <person name="Macchietto M."/>
            <person name="Macias-Munoz A."/>
            <person name="McGill C.J."/>
            <person name="Rodriguez I.M."/>
            <person name="Rodriguez B."/>
            <person name="Murad R."/>
            <person name="Mortazavi A."/>
        </authorList>
    </citation>
    <scope>NUCLEOTIDE SEQUENCE [LARGE SCALE GENOMIC DNA]</scope>
    <source>
        <strain evidence="1 2">ALL</strain>
    </source>
</reference>
<keyword evidence="2" id="KW-1185">Reference proteome</keyword>
<sequence length="122" mass="13641">MFGSTYPTWRFIGFRKSDMELVTTSSCHLCPKSTPALSKSASCDFFFVSRRLETFVSAFVSLLILKLSLSMKFTSWKGSPWVFQLSINPLLLASSDCHLSPLTTPIGNPCFAACRSFLKRVL</sequence>
<dbReference type="AlphaFoldDB" id="A0A4U5N6U7"/>
<evidence type="ECO:0000313" key="1">
    <source>
        <dbReference type="EMBL" id="TKR78140.1"/>
    </source>
</evidence>
<dbReference type="EMBL" id="AZBU02000005">
    <property type="protein sequence ID" value="TKR78140.1"/>
    <property type="molecule type" value="Genomic_DNA"/>
</dbReference>
<accession>A0A4U5N6U7</accession>
<organism evidence="1 2">
    <name type="scientific">Steinernema carpocapsae</name>
    <name type="common">Entomopathogenic nematode</name>
    <dbReference type="NCBI Taxonomy" id="34508"/>
    <lineage>
        <taxon>Eukaryota</taxon>
        <taxon>Metazoa</taxon>
        <taxon>Ecdysozoa</taxon>
        <taxon>Nematoda</taxon>
        <taxon>Chromadorea</taxon>
        <taxon>Rhabditida</taxon>
        <taxon>Tylenchina</taxon>
        <taxon>Panagrolaimomorpha</taxon>
        <taxon>Strongyloidoidea</taxon>
        <taxon>Steinernematidae</taxon>
        <taxon>Steinernema</taxon>
    </lineage>
</organism>
<proteinExistence type="predicted"/>
<protein>
    <submittedName>
        <fullName evidence="1">Uncharacterized protein</fullName>
    </submittedName>
</protein>
<reference evidence="1 2" key="1">
    <citation type="journal article" date="2015" name="Genome Biol.">
        <title>Comparative genomics of Steinernema reveals deeply conserved gene regulatory networks.</title>
        <authorList>
            <person name="Dillman A.R."/>
            <person name="Macchietto M."/>
            <person name="Porter C.F."/>
            <person name="Rogers A."/>
            <person name="Williams B."/>
            <person name="Antoshechkin I."/>
            <person name="Lee M.M."/>
            <person name="Goodwin Z."/>
            <person name="Lu X."/>
            <person name="Lewis E.E."/>
            <person name="Goodrich-Blair H."/>
            <person name="Stock S.P."/>
            <person name="Adams B.J."/>
            <person name="Sternberg P.W."/>
            <person name="Mortazavi A."/>
        </authorList>
    </citation>
    <scope>NUCLEOTIDE SEQUENCE [LARGE SCALE GENOMIC DNA]</scope>
    <source>
        <strain evidence="1 2">ALL</strain>
    </source>
</reference>